<organism evidence="8">
    <name type="scientific">Homalodisca liturata</name>
    <dbReference type="NCBI Taxonomy" id="320908"/>
    <lineage>
        <taxon>Eukaryota</taxon>
        <taxon>Metazoa</taxon>
        <taxon>Ecdysozoa</taxon>
        <taxon>Arthropoda</taxon>
        <taxon>Hexapoda</taxon>
        <taxon>Insecta</taxon>
        <taxon>Pterygota</taxon>
        <taxon>Neoptera</taxon>
        <taxon>Paraneoptera</taxon>
        <taxon>Hemiptera</taxon>
        <taxon>Auchenorrhyncha</taxon>
        <taxon>Membracoidea</taxon>
        <taxon>Cicadellidae</taxon>
        <taxon>Cicadellinae</taxon>
        <taxon>Proconiini</taxon>
        <taxon>Homalodisca</taxon>
    </lineage>
</organism>
<keyword evidence="4 7" id="KW-1133">Transmembrane helix</keyword>
<evidence type="ECO:0000313" key="8">
    <source>
        <dbReference type="EMBL" id="JAT07162.1"/>
    </source>
</evidence>
<gene>
    <name evidence="8" type="ORF">g.47925</name>
</gene>
<feature type="transmembrane region" description="Helical" evidence="7">
    <location>
        <begin position="306"/>
        <end position="326"/>
    </location>
</feature>
<dbReference type="PANTHER" id="PTHR22730">
    <property type="entry name" value="PROMININ PROM PROTEIN"/>
    <property type="match status" value="1"/>
</dbReference>
<dbReference type="InterPro" id="IPR008795">
    <property type="entry name" value="Prominin"/>
</dbReference>
<evidence type="ECO:0000256" key="4">
    <source>
        <dbReference type="ARBA" id="ARBA00022989"/>
    </source>
</evidence>
<feature type="transmembrane region" description="Helical" evidence="7">
    <location>
        <begin position="260"/>
        <end position="286"/>
    </location>
</feature>
<dbReference type="Pfam" id="PF05478">
    <property type="entry name" value="Prominin"/>
    <property type="match status" value="1"/>
</dbReference>
<sequence length="897" mass="101794">DIRTHNISVPIKQLENITENLSATLFSTTGVLLERKKNKAEDIKDIINELKSIDMDSKIMRNQNENETFSKNETRMQEKELEQEKLPVPERYYAFNLVGKDDVDQSYSNRQKEMTEFNEPSQSLRDYEDSFDEYKEIVKRPLNDYETFSKKKNEPGVLFEDCPDCDLRLLPIRPSEQRIAPDVEEETLTSPKIRFAELPEGRDLQINSLGLSDGIFVFSYLSEFLSWIQPNEFPVELLRDALKSQITLFSLIMQSLRVEAGFVACLVLGVLLALAVPVVVLSHACYRMGGREDEQEAGGNCGRRTLVFILELLLILMFAGMVAMFVTNEQFSSAVVQSSNVLQTSLSDVSAFVHNSHLQLHFLVTQSIDQTIQAIFADLDNVDSLLGRPIQREMVRETGIDVALDSLSDLTREAKTTTQQVERFLDDTRLVQEMLTSSRDKLSDLRQQVELFRRACGPRDRMLCDTIDASGLDITLQLNRIKADERLNRMRRMGGVGLELAVADAKEHFVSVPTRVESETRDAREAVRRQLNRQRADVDDKSRGLEQFARDVASKVSEAKYDTSFWMQDLDQFEYWRWIICMGGGAAVLMIWTMLLCSMCCGCCGSEKAAGPTILVTIVLVCLFTTALWTVALVGMLVGGHGEVFVCRPLYDEPEFHVISRLVDQPGVFYSEPRGGFIANVLYGNDTLDVPIKQLLEDCHENRAIYPTMGLHRLFDIEAAVDQHRWDGVSTHLRAIRANLSSLEVLSPVLQDQLADLLTSLSVNFTEHRIQMSKPVTGKDLDSFAKQLDNIGNQMRDLATASRMETLSSRARRLIDTHIRPLEGKKDNLVYQLTALEVQTGPLQRQVNQSLSHLKTIQFFVNSQGETIAQRKSREYVDRLLSYLDQLRDHVISSAQN</sequence>
<keyword evidence="6" id="KW-0325">Glycoprotein</keyword>
<feature type="transmembrane region" description="Helical" evidence="7">
    <location>
        <begin position="613"/>
        <end position="638"/>
    </location>
</feature>
<reference evidence="8" key="1">
    <citation type="submission" date="2015-11" db="EMBL/GenBank/DDBJ databases">
        <title>De novo transcriptome assembly of four potential Pierce s Disease insect vectors from Arizona vineyards.</title>
        <authorList>
            <person name="Tassone E.E."/>
        </authorList>
    </citation>
    <scope>NUCLEOTIDE SEQUENCE</scope>
</reference>
<feature type="transmembrane region" description="Helical" evidence="7">
    <location>
        <begin position="575"/>
        <end position="601"/>
    </location>
</feature>
<proteinExistence type="inferred from homology"/>
<dbReference type="GO" id="GO:0016020">
    <property type="term" value="C:membrane"/>
    <property type="evidence" value="ECO:0007669"/>
    <property type="project" value="UniProtKB-SubCell"/>
</dbReference>
<evidence type="ECO:0008006" key="9">
    <source>
        <dbReference type="Google" id="ProtNLM"/>
    </source>
</evidence>
<evidence type="ECO:0000256" key="1">
    <source>
        <dbReference type="ARBA" id="ARBA00004141"/>
    </source>
</evidence>
<keyword evidence="5 7" id="KW-0472">Membrane</keyword>
<feature type="non-terminal residue" evidence="8">
    <location>
        <position position="1"/>
    </location>
</feature>
<dbReference type="EMBL" id="GECU01000545">
    <property type="protein sequence ID" value="JAT07162.1"/>
    <property type="molecule type" value="Transcribed_RNA"/>
</dbReference>
<evidence type="ECO:0000256" key="6">
    <source>
        <dbReference type="ARBA" id="ARBA00023180"/>
    </source>
</evidence>
<comment type="subcellular location">
    <subcellularLocation>
        <location evidence="1">Membrane</location>
        <topology evidence="1">Multi-pass membrane protein</topology>
    </subcellularLocation>
</comment>
<evidence type="ECO:0000256" key="2">
    <source>
        <dbReference type="ARBA" id="ARBA00006058"/>
    </source>
</evidence>
<keyword evidence="3 7" id="KW-0812">Transmembrane</keyword>
<evidence type="ECO:0000256" key="7">
    <source>
        <dbReference type="SAM" id="Phobius"/>
    </source>
</evidence>
<feature type="non-terminal residue" evidence="8">
    <location>
        <position position="897"/>
    </location>
</feature>
<accession>A0A1B6K6U2</accession>
<evidence type="ECO:0000256" key="3">
    <source>
        <dbReference type="ARBA" id="ARBA00022692"/>
    </source>
</evidence>
<comment type="similarity">
    <text evidence="2">Belongs to the prominin family.</text>
</comment>
<evidence type="ECO:0000256" key="5">
    <source>
        <dbReference type="ARBA" id="ARBA00023136"/>
    </source>
</evidence>
<protein>
    <recommendedName>
        <fullName evidence="9">Prominin</fullName>
    </recommendedName>
</protein>
<name>A0A1B6K6U2_9HEMI</name>
<dbReference type="AlphaFoldDB" id="A0A1B6K6U2"/>
<dbReference type="PANTHER" id="PTHR22730:SF1">
    <property type="entry name" value="PROMININ-LIKE PROTEIN"/>
    <property type="match status" value="1"/>
</dbReference>